<dbReference type="SUPFAM" id="SSF54928">
    <property type="entry name" value="RNA-binding domain, RBD"/>
    <property type="match status" value="1"/>
</dbReference>
<dbReference type="PROSITE" id="PS50102">
    <property type="entry name" value="RRM"/>
    <property type="match status" value="1"/>
</dbReference>
<evidence type="ECO:0000313" key="6">
    <source>
        <dbReference type="Proteomes" id="UP000504610"/>
    </source>
</evidence>
<organism evidence="6 7">
    <name type="scientific">Raphanus sativus</name>
    <name type="common">Radish</name>
    <name type="synonym">Raphanus raphanistrum var. sativus</name>
    <dbReference type="NCBI Taxonomy" id="3726"/>
    <lineage>
        <taxon>Eukaryota</taxon>
        <taxon>Viridiplantae</taxon>
        <taxon>Streptophyta</taxon>
        <taxon>Embryophyta</taxon>
        <taxon>Tracheophyta</taxon>
        <taxon>Spermatophyta</taxon>
        <taxon>Magnoliopsida</taxon>
        <taxon>eudicotyledons</taxon>
        <taxon>Gunneridae</taxon>
        <taxon>Pentapetalae</taxon>
        <taxon>rosids</taxon>
        <taxon>malvids</taxon>
        <taxon>Brassicales</taxon>
        <taxon>Brassicaceae</taxon>
        <taxon>Brassiceae</taxon>
        <taxon>Raphanus</taxon>
    </lineage>
</organism>
<dbReference type="PANTHER" id="PTHR23236">
    <property type="entry name" value="EUKARYOTIC TRANSLATION INITIATION FACTOR 4B/4H"/>
    <property type="match status" value="1"/>
</dbReference>
<dbReference type="SMART" id="SM00360">
    <property type="entry name" value="RRM"/>
    <property type="match status" value="1"/>
</dbReference>
<reference evidence="7" key="2">
    <citation type="submission" date="2025-08" db="UniProtKB">
        <authorList>
            <consortium name="RefSeq"/>
        </authorList>
    </citation>
    <scope>IDENTIFICATION</scope>
    <source>
        <tissue evidence="7">Leaf</tissue>
    </source>
</reference>
<dbReference type="GO" id="GO:0003723">
    <property type="term" value="F:RNA binding"/>
    <property type="evidence" value="ECO:0007669"/>
    <property type="project" value="UniProtKB-UniRule"/>
</dbReference>
<dbReference type="Pfam" id="PF00076">
    <property type="entry name" value="RRM_1"/>
    <property type="match status" value="1"/>
</dbReference>
<dbReference type="OrthoDB" id="167718at2759"/>
<evidence type="ECO:0000256" key="2">
    <source>
        <dbReference type="PROSITE-ProRule" id="PRU00176"/>
    </source>
</evidence>
<accession>A0A9W3CAA5</accession>
<gene>
    <name evidence="7" type="primary">LOC108837082</name>
</gene>
<dbReference type="GeneID" id="108837082"/>
<dbReference type="InterPro" id="IPR012677">
    <property type="entry name" value="Nucleotide-bd_a/b_plait_sf"/>
</dbReference>
<evidence type="ECO:0000313" key="7">
    <source>
        <dbReference type="RefSeq" id="XP_056848517.1"/>
    </source>
</evidence>
<feature type="region of interest" description="Disordered" evidence="4">
    <location>
        <begin position="1"/>
        <end position="90"/>
    </location>
</feature>
<dbReference type="InterPro" id="IPR035979">
    <property type="entry name" value="RBD_domain_sf"/>
</dbReference>
<dbReference type="Gene3D" id="3.30.70.330">
    <property type="match status" value="1"/>
</dbReference>
<dbReference type="PANTHER" id="PTHR23236:SF109">
    <property type="entry name" value="RNA-BINDING (RRM_RBD_RNP MOTIFS) FAMILY PROTEIN"/>
    <property type="match status" value="1"/>
</dbReference>
<sequence>MDEKKDNREESNSKVVATPEIALGDSEILGTPKNQQKDKKRRKKQKKVDQDTLLKSKKLQKHKLRRKKQKKVVTTTEPSEIDSDDPKKLKKPSLFSLHLDLSMGKKMKRRHESGVEITPEISLGDSEILVTPKNQQKAKKRKKQNKIESKKNLKKVEIIQEPESNKNLKKIIDGLSDRLNEMTEIVQKLKETSDLLEKEKETPKKKVVECCFESEDAFRNHQKTVFVEGFRCSPPRGDIKSALIKHFSPCGEVSTVFIPFHCQTGVPMGFAFINMIKDYDKALTLDGSYLDGLRLTVKMAIKREEYYVFTNHNGCERCGIALSTHIKKQRFEQFYSRNRLSSQMTCVPVTRCP</sequence>
<keyword evidence="3" id="KW-0175">Coiled coil</keyword>
<evidence type="ECO:0000259" key="5">
    <source>
        <dbReference type="PROSITE" id="PS50102"/>
    </source>
</evidence>
<feature type="domain" description="RRM" evidence="5">
    <location>
        <begin position="223"/>
        <end position="302"/>
    </location>
</feature>
<evidence type="ECO:0000256" key="4">
    <source>
        <dbReference type="SAM" id="MobiDB-lite"/>
    </source>
</evidence>
<feature type="compositionally biased region" description="Basic and acidic residues" evidence="4">
    <location>
        <begin position="1"/>
        <end position="12"/>
    </location>
</feature>
<dbReference type="GO" id="GO:0005730">
    <property type="term" value="C:nucleolus"/>
    <property type="evidence" value="ECO:0007669"/>
    <property type="project" value="TreeGrafter"/>
</dbReference>
<dbReference type="Proteomes" id="UP000504610">
    <property type="component" value="Chromosome 8"/>
</dbReference>
<dbReference type="InterPro" id="IPR000504">
    <property type="entry name" value="RRM_dom"/>
</dbReference>
<protein>
    <submittedName>
        <fullName evidence="7">Nucleolin 2 isoform X1</fullName>
    </submittedName>
</protein>
<feature type="coiled-coil region" evidence="3">
    <location>
        <begin position="133"/>
        <end position="199"/>
    </location>
</feature>
<dbReference type="AlphaFoldDB" id="A0A9W3CAA5"/>
<dbReference type="RefSeq" id="XP_056848517.1">
    <property type="nucleotide sequence ID" value="XM_056992537.1"/>
</dbReference>
<dbReference type="KEGG" id="rsz:108837082"/>
<proteinExistence type="predicted"/>
<evidence type="ECO:0000256" key="1">
    <source>
        <dbReference type="ARBA" id="ARBA00022884"/>
    </source>
</evidence>
<keyword evidence="1 2" id="KW-0694">RNA-binding</keyword>
<evidence type="ECO:0000256" key="3">
    <source>
        <dbReference type="SAM" id="Coils"/>
    </source>
</evidence>
<keyword evidence="6" id="KW-1185">Reference proteome</keyword>
<name>A0A9W3CAA5_RAPSA</name>
<feature type="compositionally biased region" description="Basic residues" evidence="4">
    <location>
        <begin position="55"/>
        <end position="71"/>
    </location>
</feature>
<reference evidence="6" key="1">
    <citation type="journal article" date="2019" name="Database">
        <title>The radish genome database (RadishGD): an integrated information resource for radish genomics.</title>
        <authorList>
            <person name="Yu H.J."/>
            <person name="Baek S."/>
            <person name="Lee Y.J."/>
            <person name="Cho A."/>
            <person name="Mun J.H."/>
        </authorList>
    </citation>
    <scope>NUCLEOTIDE SEQUENCE [LARGE SCALE GENOMIC DNA]</scope>
    <source>
        <strain evidence="6">cv. WK10039</strain>
    </source>
</reference>